<proteinExistence type="predicted"/>
<organism evidence="1">
    <name type="scientific">Rhizophora mucronata</name>
    <name type="common">Asiatic mangrove</name>
    <dbReference type="NCBI Taxonomy" id="61149"/>
    <lineage>
        <taxon>Eukaryota</taxon>
        <taxon>Viridiplantae</taxon>
        <taxon>Streptophyta</taxon>
        <taxon>Embryophyta</taxon>
        <taxon>Tracheophyta</taxon>
        <taxon>Spermatophyta</taxon>
        <taxon>Magnoliopsida</taxon>
        <taxon>eudicotyledons</taxon>
        <taxon>Gunneridae</taxon>
        <taxon>Pentapetalae</taxon>
        <taxon>rosids</taxon>
        <taxon>fabids</taxon>
        <taxon>Malpighiales</taxon>
        <taxon>Rhizophoraceae</taxon>
        <taxon>Rhizophora</taxon>
    </lineage>
</organism>
<sequence>MIYTKNLQVIHKVKAHNILHQFQSQYFQIFKSPLISLST</sequence>
<evidence type="ECO:0000313" key="1">
    <source>
        <dbReference type="EMBL" id="MBX43534.1"/>
    </source>
</evidence>
<accession>A0A2P2NMA7</accession>
<reference evidence="1" key="1">
    <citation type="submission" date="2018-02" db="EMBL/GenBank/DDBJ databases">
        <title>Rhizophora mucronata_Transcriptome.</title>
        <authorList>
            <person name="Meera S.P."/>
            <person name="Sreeshan A."/>
            <person name="Augustine A."/>
        </authorList>
    </citation>
    <scope>NUCLEOTIDE SEQUENCE</scope>
    <source>
        <tissue evidence="1">Leaf</tissue>
    </source>
</reference>
<dbReference type="EMBL" id="GGEC01063050">
    <property type="protein sequence ID" value="MBX43534.1"/>
    <property type="molecule type" value="Transcribed_RNA"/>
</dbReference>
<dbReference type="AlphaFoldDB" id="A0A2P2NMA7"/>
<protein>
    <submittedName>
        <fullName evidence="1">Uncharacterized protein</fullName>
    </submittedName>
</protein>
<name>A0A2P2NMA7_RHIMU</name>